<dbReference type="OrthoDB" id="439917at2759"/>
<dbReference type="PANTHER" id="PTHR46104:SF1">
    <property type="entry name" value="GENE 9195-RELATED"/>
    <property type="match status" value="1"/>
</dbReference>
<dbReference type="AlphaFoldDB" id="A0A9Q9X529"/>
<dbReference type="SMART" id="SM01411">
    <property type="entry name" value="Ephrin_rec_like"/>
    <property type="match status" value="3"/>
</dbReference>
<name>A0A9Q9X529_CYPCA</name>
<organism evidence="1">
    <name type="scientific">Cyprinus carpio</name>
    <name type="common">Common carp</name>
    <dbReference type="NCBI Taxonomy" id="7962"/>
    <lineage>
        <taxon>Eukaryota</taxon>
        <taxon>Metazoa</taxon>
        <taxon>Chordata</taxon>
        <taxon>Craniata</taxon>
        <taxon>Vertebrata</taxon>
        <taxon>Euteleostomi</taxon>
        <taxon>Actinopterygii</taxon>
        <taxon>Neopterygii</taxon>
        <taxon>Teleostei</taxon>
        <taxon>Ostariophysi</taxon>
        <taxon>Cypriniformes</taxon>
        <taxon>Cyprinidae</taxon>
        <taxon>Cyprininae</taxon>
        <taxon>Cyprinus</taxon>
    </lineage>
</organism>
<proteinExistence type="predicted"/>
<accession>A0A9Q9X529</accession>
<evidence type="ECO:0000313" key="1">
    <source>
        <dbReference type="RefSeq" id="XP_042595394.1"/>
    </source>
</evidence>
<reference evidence="1" key="1">
    <citation type="submission" date="2025-08" db="UniProtKB">
        <authorList>
            <consortium name="RefSeq"/>
        </authorList>
    </citation>
    <scope>IDENTIFICATION</scope>
    <source>
        <tissue evidence="1">Muscle</tissue>
    </source>
</reference>
<dbReference type="KEGG" id="ccar:122139812"/>
<dbReference type="PANTHER" id="PTHR46104">
    <property type="entry name" value="GENE 9195-RELATED-RELATED"/>
    <property type="match status" value="1"/>
</dbReference>
<protein>
    <submittedName>
        <fullName evidence="1">Multiple epidermal growth factor-like domains protein 11 isoform X1</fullName>
    </submittedName>
</protein>
<dbReference type="RefSeq" id="XP_042595394.1">
    <property type="nucleotide sequence ID" value="XM_042739460.1"/>
</dbReference>
<sequence length="275" mass="29474">MVSCFPKRFYCAEKADTPTPIDGVSGHICPEGHYCPPGTTLPVPCDPGTFVTITQASQCWPCTAGWYCVDGARLLCPAGFYCPESTGYDWRPCPVGTYSPDSGLSSLSECRECDGGHYCSLQNSTSVTGKCSEGYYCAHGNISPQPHKQSSGGGPCPAGHFCPQSTAQPQPCPEGTFSNKSQLVKMVRRISLFRLKVQQHELTQVQLPAVTSVKAIDTIFLQEECLLCPAGHYCDISGLTSPSGECWEGFYCKQGAVLPNSPINDHRGGPCPTGN</sequence>
<gene>
    <name evidence="1" type="primary">LOC122139812</name>
</gene>
<dbReference type="Proteomes" id="UP001155660">
    <property type="component" value="Chromosome B15"/>
</dbReference>
<dbReference type="GeneID" id="122139812"/>